<accession>A0A5B9E8G7</accession>
<proteinExistence type="predicted"/>
<name>A0A5B9E8G7_9BACT</name>
<gene>
    <name evidence="4" type="ORF">FTW19_11305</name>
</gene>
<evidence type="ECO:0000256" key="2">
    <source>
        <dbReference type="PROSITE-ProRule" id="PRU00169"/>
    </source>
</evidence>
<dbReference type="Proteomes" id="UP000321820">
    <property type="component" value="Chromosome"/>
</dbReference>
<sequence>MQPTVLLIDDNAVQAATRQTILKRAGYFVIPALNPQRALEQFRANEFPAVIDLVITDHIMPGMTGAEFVRELRTFAPALPVLVISGMEEAEEEYADLNVNFRLKPLLPDNLLASVHRLINPGDGNEKRDIA</sequence>
<dbReference type="PANTHER" id="PTHR44591">
    <property type="entry name" value="STRESS RESPONSE REGULATOR PROTEIN 1"/>
    <property type="match status" value="1"/>
</dbReference>
<dbReference type="SMART" id="SM00448">
    <property type="entry name" value="REC"/>
    <property type="match status" value="1"/>
</dbReference>
<evidence type="ECO:0000259" key="3">
    <source>
        <dbReference type="PROSITE" id="PS50110"/>
    </source>
</evidence>
<dbReference type="RefSeq" id="WP_147647722.1">
    <property type="nucleotide sequence ID" value="NZ_CP042806.1"/>
</dbReference>
<dbReference type="InterPro" id="IPR011006">
    <property type="entry name" value="CheY-like_superfamily"/>
</dbReference>
<dbReference type="Pfam" id="PF00072">
    <property type="entry name" value="Response_reg"/>
    <property type="match status" value="1"/>
</dbReference>
<evidence type="ECO:0000256" key="1">
    <source>
        <dbReference type="ARBA" id="ARBA00022553"/>
    </source>
</evidence>
<dbReference type="Gene3D" id="3.40.50.2300">
    <property type="match status" value="1"/>
</dbReference>
<dbReference type="OrthoDB" id="1798269at2"/>
<evidence type="ECO:0000313" key="5">
    <source>
        <dbReference type="Proteomes" id="UP000321820"/>
    </source>
</evidence>
<dbReference type="SUPFAM" id="SSF52172">
    <property type="entry name" value="CheY-like"/>
    <property type="match status" value="1"/>
</dbReference>
<dbReference type="KEGG" id="talb:FTW19_11305"/>
<feature type="modified residue" description="4-aspartylphosphate" evidence="2">
    <location>
        <position position="57"/>
    </location>
</feature>
<evidence type="ECO:0000313" key="4">
    <source>
        <dbReference type="EMBL" id="QEE28532.1"/>
    </source>
</evidence>
<dbReference type="CDD" id="cd00156">
    <property type="entry name" value="REC"/>
    <property type="match status" value="1"/>
</dbReference>
<keyword evidence="5" id="KW-1185">Reference proteome</keyword>
<feature type="domain" description="Response regulatory" evidence="3">
    <location>
        <begin position="4"/>
        <end position="119"/>
    </location>
</feature>
<dbReference type="InterPro" id="IPR001789">
    <property type="entry name" value="Sig_transdc_resp-reg_receiver"/>
</dbReference>
<reference evidence="4 5" key="1">
    <citation type="submission" date="2019-08" db="EMBL/GenBank/DDBJ databases">
        <title>Complete genome sequence of Terriglobus albidus strain ORNL.</title>
        <authorList>
            <person name="Podar M."/>
        </authorList>
    </citation>
    <scope>NUCLEOTIDE SEQUENCE [LARGE SCALE GENOMIC DNA]</scope>
    <source>
        <strain evidence="4 5">ORNL</strain>
    </source>
</reference>
<dbReference type="InterPro" id="IPR050595">
    <property type="entry name" value="Bact_response_regulator"/>
</dbReference>
<dbReference type="PROSITE" id="PS50110">
    <property type="entry name" value="RESPONSE_REGULATORY"/>
    <property type="match status" value="1"/>
</dbReference>
<keyword evidence="1 2" id="KW-0597">Phosphoprotein</keyword>
<protein>
    <submittedName>
        <fullName evidence="4">Response regulator</fullName>
    </submittedName>
</protein>
<dbReference type="EMBL" id="CP042806">
    <property type="protein sequence ID" value="QEE28532.1"/>
    <property type="molecule type" value="Genomic_DNA"/>
</dbReference>
<dbReference type="GO" id="GO:0000160">
    <property type="term" value="P:phosphorelay signal transduction system"/>
    <property type="evidence" value="ECO:0007669"/>
    <property type="project" value="InterPro"/>
</dbReference>
<organism evidence="4 5">
    <name type="scientific">Terriglobus albidus</name>
    <dbReference type="NCBI Taxonomy" id="1592106"/>
    <lineage>
        <taxon>Bacteria</taxon>
        <taxon>Pseudomonadati</taxon>
        <taxon>Acidobacteriota</taxon>
        <taxon>Terriglobia</taxon>
        <taxon>Terriglobales</taxon>
        <taxon>Acidobacteriaceae</taxon>
        <taxon>Terriglobus</taxon>
    </lineage>
</organism>
<dbReference type="PANTHER" id="PTHR44591:SF3">
    <property type="entry name" value="RESPONSE REGULATORY DOMAIN-CONTAINING PROTEIN"/>
    <property type="match status" value="1"/>
</dbReference>
<dbReference type="AlphaFoldDB" id="A0A5B9E8G7"/>